<dbReference type="GO" id="GO:0016020">
    <property type="term" value="C:membrane"/>
    <property type="evidence" value="ECO:0007669"/>
    <property type="project" value="InterPro"/>
</dbReference>
<evidence type="ECO:0000259" key="2">
    <source>
        <dbReference type="PROSITE" id="PS50287"/>
    </source>
</evidence>
<dbReference type="NCBIfam" id="TIGR02750">
    <property type="entry name" value="TraN_Ftype"/>
    <property type="match status" value="1"/>
</dbReference>
<dbReference type="Pfam" id="PF06986">
    <property type="entry name" value="F_T4SS_TraN"/>
    <property type="match status" value="1"/>
</dbReference>
<dbReference type="InterPro" id="IPR014121">
    <property type="entry name" value="TraN_Ftype"/>
</dbReference>
<dbReference type="EMBL" id="PYMJ01000075">
    <property type="protein sequence ID" value="PSU41895.1"/>
    <property type="molecule type" value="Genomic_DNA"/>
</dbReference>
<dbReference type="AlphaFoldDB" id="A0A2T3J5X8"/>
<name>A0A2T3J5X8_9GAMM</name>
<keyword evidence="4" id="KW-1185">Reference proteome</keyword>
<dbReference type="RefSeq" id="WP_107246883.1">
    <property type="nucleotide sequence ID" value="NZ_PYMJ01000075.1"/>
</dbReference>
<dbReference type="PROSITE" id="PS50287">
    <property type="entry name" value="SRCR_2"/>
    <property type="match status" value="1"/>
</dbReference>
<reference evidence="3 4" key="1">
    <citation type="submission" date="2018-01" db="EMBL/GenBank/DDBJ databases">
        <title>Whole genome sequencing of Histamine producing bacteria.</title>
        <authorList>
            <person name="Butler K."/>
        </authorList>
    </citation>
    <scope>NUCLEOTIDE SEQUENCE [LARGE SCALE GENOMIC DNA]</scope>
    <source>
        <strain evidence="3 4">JCM 12947</strain>
    </source>
</reference>
<feature type="domain" description="SRCR" evidence="2">
    <location>
        <begin position="281"/>
        <end position="405"/>
    </location>
</feature>
<comment type="caution">
    <text evidence="3">The sequence shown here is derived from an EMBL/GenBank/DDBJ whole genome shotgun (WGS) entry which is preliminary data.</text>
</comment>
<dbReference type="InterPro" id="IPR001190">
    <property type="entry name" value="SRCR"/>
</dbReference>
<organism evidence="3 4">
    <name type="scientific">Photobacterium frigidiphilum</name>
    <dbReference type="NCBI Taxonomy" id="264736"/>
    <lineage>
        <taxon>Bacteria</taxon>
        <taxon>Pseudomonadati</taxon>
        <taxon>Pseudomonadota</taxon>
        <taxon>Gammaproteobacteria</taxon>
        <taxon>Vibrionales</taxon>
        <taxon>Vibrionaceae</taxon>
        <taxon>Photobacterium</taxon>
    </lineage>
</organism>
<evidence type="ECO:0000313" key="3">
    <source>
        <dbReference type="EMBL" id="PSU41895.1"/>
    </source>
</evidence>
<protein>
    <submittedName>
        <fullName evidence="3">Type-F conjugative transfer system mating-pair stabilization protein TraN</fullName>
    </submittedName>
</protein>
<evidence type="ECO:0000256" key="1">
    <source>
        <dbReference type="SAM" id="SignalP"/>
    </source>
</evidence>
<evidence type="ECO:0000313" key="4">
    <source>
        <dbReference type="Proteomes" id="UP000240987"/>
    </source>
</evidence>
<accession>A0A2T3J5X8</accession>
<feature type="signal peptide" evidence="1">
    <location>
        <begin position="1"/>
        <end position="20"/>
    </location>
</feature>
<sequence>MRCHVVTLAALLVMTTSVMASQEQRYQENVNWAKQAAGKTQAQSEFTNFSVNELCKDTACQQQLTNPEQTRYRNDATAMDSAKTAAMATDETAQAVTSNFNKGRPAIDPNDPAYSRAAGYMNDAYTISHGLVSQYHDCEKGQTCKFSESVKQCSQPTHTPYTCDITPYVISQNEHIGSQRFPMSYPRSNAGNARVTSAGLHITLPAKVIVTRIELPPFGVQSNTRSVSIYANGRHIKNAPASPYWSDPWDMCGPIGSFCWSEVGAQKMNVSIDTPTLSLTIRAADGRTGVHLMDRGAITVHWKTRTLNIGWKNSCGPKLPECSKTQEVCVEGAGSRWLHGVYQTLPCWKKRQTYQCSYPDTCASLSTCVEQSRQCSKNTQGICVQEQVTKKCTTQTCVDTNLICGNTSYCLDGECFTPEGTHNTEFNQAASNLAAISDAAKGLGDPPLIFTGKPMTCSKKPIGLSDCCKDSGWGSDIGLAQCSDEEKALMEAKEKKLTISLGQYCAEKVLGVCIRKKKAYCTFDSKLARIVQEQGKPQLGMDFGSAKHPDCSAITPEQMQQMDFSAIDFSDFYTDLHSNMTLPDNGQIQQRIKQAMKEKQ</sequence>
<proteinExistence type="predicted"/>
<gene>
    <name evidence="3" type="primary">traN</name>
    <name evidence="3" type="ORF">C9J12_29325</name>
</gene>
<dbReference type="OrthoDB" id="5297981at2"/>
<dbReference type="Proteomes" id="UP000240987">
    <property type="component" value="Unassembled WGS sequence"/>
</dbReference>
<keyword evidence="1" id="KW-0732">Signal</keyword>
<dbReference type="NCBIfam" id="NF009017">
    <property type="entry name" value="PRK12355.3-3"/>
    <property type="match status" value="1"/>
</dbReference>
<feature type="chain" id="PRO_5015642329" evidence="1">
    <location>
        <begin position="21"/>
        <end position="600"/>
    </location>
</feature>